<keyword evidence="4" id="KW-0411">Iron-sulfur</keyword>
<keyword evidence="1" id="KW-0001">2Fe-2S</keyword>
<dbReference type="RefSeq" id="WP_095675836.1">
    <property type="nucleotide sequence ID" value="NZ_CP016768.2"/>
</dbReference>
<dbReference type="InterPro" id="IPR006311">
    <property type="entry name" value="TAT_signal"/>
</dbReference>
<organism evidence="6 7">
    <name type="scientific">Candidatus Nanopelagicus limnae</name>
    <dbReference type="NCBI Taxonomy" id="1884634"/>
    <lineage>
        <taxon>Bacteria</taxon>
        <taxon>Bacillati</taxon>
        <taxon>Actinomycetota</taxon>
        <taxon>Actinomycetes</taxon>
        <taxon>Candidatus Nanopelagicales</taxon>
        <taxon>Candidatus Nanopelagicaceae</taxon>
        <taxon>Candidatus Nanopelagicus</taxon>
    </lineage>
</organism>
<evidence type="ECO:0000313" key="7">
    <source>
        <dbReference type="Proteomes" id="UP000217153"/>
    </source>
</evidence>
<accession>A0A249JX01</accession>
<dbReference type="EMBL" id="CP016768">
    <property type="protein sequence ID" value="ASY09054.1"/>
    <property type="molecule type" value="Genomic_DNA"/>
</dbReference>
<dbReference type="InterPro" id="IPR019546">
    <property type="entry name" value="TAT_signal_bac_arc"/>
</dbReference>
<dbReference type="Pfam" id="PF00355">
    <property type="entry name" value="Rieske"/>
    <property type="match status" value="1"/>
</dbReference>
<dbReference type="OrthoDB" id="9767869at2"/>
<gene>
    <name evidence="6" type="ORF">B1s21122_01610</name>
</gene>
<dbReference type="InterPro" id="IPR017941">
    <property type="entry name" value="Rieske_2Fe-2S"/>
</dbReference>
<evidence type="ECO:0000259" key="5">
    <source>
        <dbReference type="PROSITE" id="PS51296"/>
    </source>
</evidence>
<name>A0A249JX01_9ACTN</name>
<dbReference type="AlphaFoldDB" id="A0A249JX01"/>
<dbReference type="GO" id="GO:0046872">
    <property type="term" value="F:metal ion binding"/>
    <property type="evidence" value="ECO:0007669"/>
    <property type="project" value="UniProtKB-KW"/>
</dbReference>
<evidence type="ECO:0000256" key="3">
    <source>
        <dbReference type="ARBA" id="ARBA00023004"/>
    </source>
</evidence>
<dbReference type="PROSITE" id="PS51318">
    <property type="entry name" value="TAT"/>
    <property type="match status" value="1"/>
</dbReference>
<dbReference type="Proteomes" id="UP000217153">
    <property type="component" value="Chromosome"/>
</dbReference>
<sequence length="137" mass="13892">MEPISRRSFLAGVCAVVALGGSEVPAAANTAVKKLPGGRLSVDLKAVPALAKVGGATRIGSVKGVPVAIARTGTSKYIAFNLLCPHQKVTVTQNEKGWVCNAHGSEFESDGDLALGPATTGLARVPMKISKGLATIG</sequence>
<feature type="domain" description="Rieske" evidence="5">
    <location>
        <begin position="44"/>
        <end position="136"/>
    </location>
</feature>
<dbReference type="GO" id="GO:0051537">
    <property type="term" value="F:2 iron, 2 sulfur cluster binding"/>
    <property type="evidence" value="ECO:0007669"/>
    <property type="project" value="UniProtKB-KW"/>
</dbReference>
<keyword evidence="3" id="KW-0408">Iron</keyword>
<keyword evidence="2" id="KW-0479">Metal-binding</keyword>
<dbReference type="InterPro" id="IPR036922">
    <property type="entry name" value="Rieske_2Fe-2S_sf"/>
</dbReference>
<evidence type="ECO:0000256" key="4">
    <source>
        <dbReference type="ARBA" id="ARBA00023014"/>
    </source>
</evidence>
<evidence type="ECO:0000256" key="1">
    <source>
        <dbReference type="ARBA" id="ARBA00022714"/>
    </source>
</evidence>
<dbReference type="NCBIfam" id="TIGR01409">
    <property type="entry name" value="TAT_signal_seq"/>
    <property type="match status" value="1"/>
</dbReference>
<dbReference type="PROSITE" id="PS51296">
    <property type="entry name" value="RIESKE"/>
    <property type="match status" value="1"/>
</dbReference>
<keyword evidence="7" id="KW-1185">Reference proteome</keyword>
<evidence type="ECO:0000256" key="2">
    <source>
        <dbReference type="ARBA" id="ARBA00022723"/>
    </source>
</evidence>
<dbReference type="KEGG" id="abam:B1s21122_01610"/>
<protein>
    <submittedName>
        <fullName evidence="6">Rieske Fe-S protein</fullName>
    </submittedName>
</protein>
<dbReference type="SUPFAM" id="SSF50022">
    <property type="entry name" value="ISP domain"/>
    <property type="match status" value="1"/>
</dbReference>
<dbReference type="Gene3D" id="2.102.10.10">
    <property type="entry name" value="Rieske [2Fe-2S] iron-sulphur domain"/>
    <property type="match status" value="1"/>
</dbReference>
<evidence type="ECO:0000313" key="6">
    <source>
        <dbReference type="EMBL" id="ASY09054.1"/>
    </source>
</evidence>
<dbReference type="GO" id="GO:0004497">
    <property type="term" value="F:monooxygenase activity"/>
    <property type="evidence" value="ECO:0007669"/>
    <property type="project" value="UniProtKB-ARBA"/>
</dbReference>
<reference evidence="7" key="1">
    <citation type="submission" date="2016-10" db="EMBL/GenBank/DDBJ databases">
        <title>High microdiversification within the ubiquitous acI lineage of Actinobacteria.</title>
        <authorList>
            <person name="Neuenschwander S.M."/>
            <person name="Salcher M."/>
            <person name="Ghai R."/>
            <person name="Pernthaler J."/>
        </authorList>
    </citation>
    <scope>NUCLEOTIDE SEQUENCE [LARGE SCALE GENOMIC DNA]</scope>
</reference>
<proteinExistence type="predicted"/>
<dbReference type="GO" id="GO:0016705">
    <property type="term" value="F:oxidoreductase activity, acting on paired donors, with incorporation or reduction of molecular oxygen"/>
    <property type="evidence" value="ECO:0007669"/>
    <property type="project" value="UniProtKB-ARBA"/>
</dbReference>